<dbReference type="EMBL" id="VFIO01000003">
    <property type="protein sequence ID" value="TWR90100.1"/>
    <property type="molecule type" value="Genomic_DNA"/>
</dbReference>
<organism evidence="1 2">
    <name type="scientific">Pseudomonas saxonica</name>
    <dbReference type="NCBI Taxonomy" id="2600598"/>
    <lineage>
        <taxon>Bacteria</taxon>
        <taxon>Pseudomonadati</taxon>
        <taxon>Pseudomonadota</taxon>
        <taxon>Gammaproteobacteria</taxon>
        <taxon>Pseudomonadales</taxon>
        <taxon>Pseudomonadaceae</taxon>
        <taxon>Pseudomonas</taxon>
    </lineage>
</organism>
<keyword evidence="2" id="KW-1185">Reference proteome</keyword>
<name>A0ABY3GJ02_9PSED</name>
<dbReference type="Gene3D" id="3.30.450.400">
    <property type="entry name" value="Colicin M, catalytic domain"/>
    <property type="match status" value="1"/>
</dbReference>
<dbReference type="InterPro" id="IPR028056">
    <property type="entry name" value="Colicin_M"/>
</dbReference>
<dbReference type="Proteomes" id="UP000318428">
    <property type="component" value="Unassembled WGS sequence"/>
</dbReference>
<reference evidence="1 2" key="1">
    <citation type="submission" date="2019-06" db="EMBL/GenBank/DDBJ databases">
        <title>Pseudomonas bimorpha sp. nov. isolated from bovine raw milk and skim milk concentrate.</title>
        <authorList>
            <person name="Hofmann K."/>
            <person name="Huptas C."/>
            <person name="Doll E."/>
            <person name="Scherer S."/>
            <person name="Wenning M."/>
        </authorList>
    </citation>
    <scope>NUCLEOTIDE SEQUENCE [LARGE SCALE GENOMIC DNA]</scope>
    <source>
        <strain evidence="1 2">DSM 108989</strain>
    </source>
</reference>
<evidence type="ECO:0000313" key="2">
    <source>
        <dbReference type="Proteomes" id="UP000318428"/>
    </source>
</evidence>
<comment type="caution">
    <text evidence="1">The sequence shown here is derived from an EMBL/GenBank/DDBJ whole genome shotgun (WGS) entry which is preliminary data.</text>
</comment>
<gene>
    <name evidence="1" type="ORF">FJD38_11345</name>
</gene>
<accession>A0ABY3GJ02</accession>
<dbReference type="Pfam" id="PF14859">
    <property type="entry name" value="Colicin_M"/>
    <property type="match status" value="1"/>
</dbReference>
<proteinExistence type="predicted"/>
<protein>
    <submittedName>
        <fullName evidence="1">Lipid II-degrading bacteriocin</fullName>
    </submittedName>
</protein>
<dbReference type="RefSeq" id="WP_146385375.1">
    <property type="nucleotide sequence ID" value="NZ_VFIO01000003.1"/>
</dbReference>
<sequence>MKGSLELPNTYVTWPEAKPSSGFNYSPNTYIKNMPPHLSFQKKNGIRKVYANGEKMFPLSSAGDVEGVLKAAFDGFNGLSAADIYKQLKMHADAQNILQQHDHQALGDSFGAKKNGFTQVLYSSAWWHQHSGTFAPQESAAHDFYGTALMPIAGIYYWLWGQGKTRYVNIGSLNLSMVASDFSPMIETVNKNGPGVYTINKPFTYNAFRFSLNLWAAGLLGRVSGNVNGTLNISANGSWSFDGAFTLNPDTYDSDHSNRTYMQESLTNFLRYLGDKFGHADYQIVVRGSQKIQFSGRK</sequence>
<evidence type="ECO:0000313" key="1">
    <source>
        <dbReference type="EMBL" id="TWR90100.1"/>
    </source>
</evidence>